<keyword evidence="14" id="KW-0406">Ion transport</keyword>
<dbReference type="GO" id="GO:0086013">
    <property type="term" value="P:membrane repolarization during cardiac muscle cell action potential"/>
    <property type="evidence" value="ECO:0007669"/>
    <property type="project" value="TreeGrafter"/>
</dbReference>
<feature type="transmembrane region" description="Helical" evidence="24">
    <location>
        <begin position="497"/>
        <end position="521"/>
    </location>
</feature>
<evidence type="ECO:0000256" key="22">
    <source>
        <dbReference type="ARBA" id="ARBA00047201"/>
    </source>
</evidence>
<dbReference type="Gene3D" id="1.10.1200.260">
    <property type="match status" value="1"/>
</dbReference>
<dbReference type="PRINTS" id="PR01463">
    <property type="entry name" value="EAGCHANLFMLY"/>
</dbReference>
<dbReference type="PROSITE" id="PS50042">
    <property type="entry name" value="CNMP_BINDING_3"/>
    <property type="match status" value="1"/>
</dbReference>
<comment type="catalytic activity">
    <reaction evidence="19">
        <text>K(+)(in) = K(+)(out)</text>
        <dbReference type="Rhea" id="RHEA:29463"/>
        <dbReference type="ChEBI" id="CHEBI:29103"/>
    </reaction>
</comment>
<keyword evidence="11" id="KW-0630">Potassium</keyword>
<dbReference type="Gene3D" id="1.10.287.70">
    <property type="match status" value="1"/>
</dbReference>
<evidence type="ECO:0000256" key="7">
    <source>
        <dbReference type="ARBA" id="ARBA00022553"/>
    </source>
</evidence>
<dbReference type="GO" id="GO:0086091">
    <property type="term" value="P:regulation of heart rate by cardiac conduction"/>
    <property type="evidence" value="ECO:0007669"/>
    <property type="project" value="TreeGrafter"/>
</dbReference>
<keyword evidence="5" id="KW-0488">Methylation</keyword>
<feature type="region of interest" description="Disordered" evidence="23">
    <location>
        <begin position="831"/>
        <end position="854"/>
    </location>
</feature>
<evidence type="ECO:0000256" key="9">
    <source>
        <dbReference type="ARBA" id="ARBA00022826"/>
    </source>
</evidence>
<dbReference type="InterPro" id="IPR050818">
    <property type="entry name" value="KCNH_animal-type"/>
</dbReference>
<dbReference type="Pfam" id="PF00027">
    <property type="entry name" value="cNMP_binding"/>
    <property type="match status" value="1"/>
</dbReference>
<evidence type="ECO:0000256" key="10">
    <source>
        <dbReference type="ARBA" id="ARBA00022882"/>
    </source>
</evidence>
<reference evidence="27" key="2">
    <citation type="submission" date="2025-08" db="UniProtKB">
        <authorList>
            <consortium name="Ensembl"/>
        </authorList>
    </citation>
    <scope>IDENTIFICATION</scope>
</reference>
<feature type="transmembrane region" description="Helical" evidence="24">
    <location>
        <begin position="403"/>
        <end position="429"/>
    </location>
</feature>
<evidence type="ECO:0000256" key="2">
    <source>
        <dbReference type="ARBA" id="ARBA00007076"/>
    </source>
</evidence>
<feature type="region of interest" description="Disordered" evidence="23">
    <location>
        <begin position="757"/>
        <end position="801"/>
    </location>
</feature>
<dbReference type="PANTHER" id="PTHR10217">
    <property type="entry name" value="VOLTAGE AND LIGAND GATED POTASSIUM CHANNEL"/>
    <property type="match status" value="1"/>
</dbReference>
<dbReference type="GO" id="GO:0005242">
    <property type="term" value="F:inward rectifier potassium channel activity"/>
    <property type="evidence" value="ECO:0007669"/>
    <property type="project" value="TreeGrafter"/>
</dbReference>
<evidence type="ECO:0000256" key="18">
    <source>
        <dbReference type="ARBA" id="ARBA00031970"/>
    </source>
</evidence>
<evidence type="ECO:0000256" key="24">
    <source>
        <dbReference type="SAM" id="Phobius"/>
    </source>
</evidence>
<dbReference type="PANTHER" id="PTHR10217:SF506">
    <property type="entry name" value="POTASSIUM VOLTAGE-GATED CHANNEL SUBFAMILY H MEMBER 2"/>
    <property type="match status" value="1"/>
</dbReference>
<dbReference type="CDD" id="cd00130">
    <property type="entry name" value="PAS"/>
    <property type="match status" value="1"/>
</dbReference>
<dbReference type="InterPro" id="IPR000014">
    <property type="entry name" value="PAS"/>
</dbReference>
<dbReference type="GO" id="GO:0060307">
    <property type="term" value="P:regulation of ventricular cardiac muscle cell membrane repolarization"/>
    <property type="evidence" value="ECO:0007669"/>
    <property type="project" value="TreeGrafter"/>
</dbReference>
<dbReference type="GO" id="GO:0005886">
    <property type="term" value="C:plasma membrane"/>
    <property type="evidence" value="ECO:0007669"/>
    <property type="project" value="UniProtKB-SubCell"/>
</dbReference>
<feature type="compositionally biased region" description="Low complexity" evidence="23">
    <location>
        <begin position="788"/>
        <end position="797"/>
    </location>
</feature>
<dbReference type="GeneTree" id="ENSGT00940000159846"/>
<evidence type="ECO:0000256" key="1">
    <source>
        <dbReference type="ARBA" id="ARBA00004651"/>
    </source>
</evidence>
<evidence type="ECO:0000256" key="19">
    <source>
        <dbReference type="ARBA" id="ARBA00034430"/>
    </source>
</evidence>
<dbReference type="InterPro" id="IPR003967">
    <property type="entry name" value="K_chnl_volt-dep_ERG"/>
</dbReference>
<keyword evidence="12 24" id="KW-1133">Transmembrane helix</keyword>
<dbReference type="FunFam" id="3.30.450.20:FF:000001">
    <property type="entry name" value="Potassium voltage-gated channel subfamily H member 7"/>
    <property type="match status" value="1"/>
</dbReference>
<comment type="similarity">
    <text evidence="2">Belongs to the potassium channel family. H (Eag) (TC 1.A.1.20) subfamily. Kv11.1/KCNH2 sub-subfamily.</text>
</comment>
<evidence type="ECO:0000256" key="23">
    <source>
        <dbReference type="SAM" id="MobiDB-lite"/>
    </source>
</evidence>
<dbReference type="FunFam" id="2.60.120.10:FF:000011">
    <property type="entry name" value="Potassium channel, voltage-gated eag-related subfamily H, member 7"/>
    <property type="match status" value="1"/>
</dbReference>
<dbReference type="CDD" id="cd00038">
    <property type="entry name" value="CAP_ED"/>
    <property type="match status" value="1"/>
</dbReference>
<organism evidence="27 28">
    <name type="scientific">Myripristis murdjan</name>
    <name type="common">pinecone soldierfish</name>
    <dbReference type="NCBI Taxonomy" id="586833"/>
    <lineage>
        <taxon>Eukaryota</taxon>
        <taxon>Metazoa</taxon>
        <taxon>Chordata</taxon>
        <taxon>Craniata</taxon>
        <taxon>Vertebrata</taxon>
        <taxon>Euteleostomi</taxon>
        <taxon>Actinopterygii</taxon>
        <taxon>Neopterygii</taxon>
        <taxon>Teleostei</taxon>
        <taxon>Neoteleostei</taxon>
        <taxon>Acanthomorphata</taxon>
        <taxon>Holocentriformes</taxon>
        <taxon>Holocentridae</taxon>
        <taxon>Myripristis</taxon>
    </lineage>
</organism>
<dbReference type="NCBIfam" id="TIGR00229">
    <property type="entry name" value="sensory_box"/>
    <property type="match status" value="1"/>
</dbReference>
<name>A0A668A5I3_9TELE</name>
<proteinExistence type="inferred from homology"/>
<feature type="transmembrane region" description="Helical" evidence="24">
    <location>
        <begin position="268"/>
        <end position="289"/>
    </location>
</feature>
<evidence type="ECO:0000256" key="5">
    <source>
        <dbReference type="ARBA" id="ARBA00022481"/>
    </source>
</evidence>
<dbReference type="InterPro" id="IPR035965">
    <property type="entry name" value="PAS-like_dom_sf"/>
</dbReference>
<evidence type="ECO:0000256" key="8">
    <source>
        <dbReference type="ARBA" id="ARBA00022692"/>
    </source>
</evidence>
<dbReference type="Pfam" id="PF00520">
    <property type="entry name" value="Ion_trans"/>
    <property type="match status" value="1"/>
</dbReference>
<evidence type="ECO:0000256" key="3">
    <source>
        <dbReference type="ARBA" id="ARBA00022448"/>
    </source>
</evidence>
<dbReference type="AlphaFoldDB" id="A0A668A5I3"/>
<gene>
    <name evidence="27" type="primary">KCNH2</name>
</gene>
<comment type="subcellular location">
    <subcellularLocation>
        <location evidence="1">Cell membrane</location>
        <topology evidence="1">Multi-pass membrane protein</topology>
    </subcellularLocation>
</comment>
<dbReference type="InterPro" id="IPR000700">
    <property type="entry name" value="PAS-assoc_C"/>
</dbReference>
<sequence length="1090" mass="121112">MPVRRGHVAPQNTFLDTIIRKFEGQNRKFIIANARVENCAIIFCNDAFCGMCGYTRAEVMQKPCTCSFLYGPHTKRPAVAQMAKALLGAEERKVEISLYTKDGVCFHCIVDVVPVKNEEGLVIMFILNFELPTDPRPASSPARELNHVLHIPWLSLGASSYIIFQLLSNVCQSRWVLSSFQCACVCVCVCVVQVQQLLEPKADSFVTLPPGDIRPPCKLIDRTHHVTERVTQVLSLGADVLPEYKLQSPRIQKWTILHYSPFKAVWDWVILLLVIYTAIFTPYSATFLLSDQEEAAMQTCGYSCSPLNVVDLIVDIMFIVDIIINFRTTYVNSNDEVVSQSARIAVHYFKGWFLIDMVAAIPFDLLIYRSGEEVTTTLIGLLKTARLLRLVRVARKLDRYSEYGAAVLFLLMCTFALIAHWLACIWYAIGNVERSTSAGIGWLDSLGDQLGKPYNDSIGGSGPSIRDKYVTALYFTFSSLTSVGFGNVSPNTNSEKIFSICVMLIGSLMYASIFGNVSAIIQRLYSGTARYHTQMLRVREFIRFHQIPNPLRQRLEEYFQHAWSYTNGIDMNAVLKGFPECLQADICLHLNRTLLQNCKAFKGSTKGCLRALAMRFKTTHAPPGDTLVHAGDLISALYFISRGSIEILRGDVVVAILGKNDIFGEPINVYARPGKSCADVRALTYCDLHKIVREDMLEVLDMYPEFCDYFWSNLEITFNLRDFSLVHWFSRLESRMSTDIGAVMQLLQRQMTMIPPSYSTLASTPNAPSSPIPSPSATSPPLSPTPASPTDTSQAPSHCQQLSTEYQDLVNPQSASLACNSPIQQRSLAFSTQYQSPPTDLSPSTQTAHTQPQSQIISNQTLNSPLQIISAFSDPQHTSTVSSEDFSKISPSIIKTLTPLTQSVPATQNIFPVSSTQLSSLVSPQTISASPPRSQTSTQPFTPVLFQTECGVSAFSSCSSSLPSQLTTLTPQPPERLLQPVPPPTTQSLAAVSQVQYTVYNYISTLLPCVQNYCSFLLCRLVASDLLVSSHNFTAYFSSQVIRFVSAKKLHLASGLSVGLSYYLDYGLLNKKYDRRCPINIVASHSKDIH</sequence>
<dbReference type="InterPro" id="IPR003938">
    <property type="entry name" value="K_chnl_volt-dep_EAG/ELK/ERG"/>
</dbReference>
<evidence type="ECO:0000256" key="6">
    <source>
        <dbReference type="ARBA" id="ARBA00022538"/>
    </source>
</evidence>
<dbReference type="InParanoid" id="A0A668A5I3"/>
<dbReference type="Ensembl" id="ENSMMDT00005051107.1">
    <property type="protein sequence ID" value="ENSMMDP00005050115.1"/>
    <property type="gene ID" value="ENSMMDG00005022757.1"/>
</dbReference>
<dbReference type="Pfam" id="PF13426">
    <property type="entry name" value="PAS_9"/>
    <property type="match status" value="1"/>
</dbReference>
<keyword evidence="9" id="KW-0631">Potassium channel</keyword>
<dbReference type="Proteomes" id="UP000472263">
    <property type="component" value="Chromosome 17"/>
</dbReference>
<evidence type="ECO:0000256" key="17">
    <source>
        <dbReference type="ARBA" id="ARBA00030015"/>
    </source>
</evidence>
<keyword evidence="4" id="KW-1003">Cell membrane</keyword>
<dbReference type="FunFam" id="1.10.1200.260:FF:000001">
    <property type="entry name" value="Potassium voltage-gated channel subfamily H member 7"/>
    <property type="match status" value="1"/>
</dbReference>
<keyword evidence="6" id="KW-0633">Potassium transport</keyword>
<evidence type="ECO:0000256" key="13">
    <source>
        <dbReference type="ARBA" id="ARBA00023054"/>
    </source>
</evidence>
<keyword evidence="28" id="KW-1185">Reference proteome</keyword>
<evidence type="ECO:0000259" key="26">
    <source>
        <dbReference type="PROSITE" id="PS50113"/>
    </source>
</evidence>
<accession>A0A668A5I3</accession>
<dbReference type="FunFam" id="1.10.287.70:FF:000020">
    <property type="entry name" value="Potassium channel, voltage-gated eag-related subfamily H, member 7"/>
    <property type="match status" value="1"/>
</dbReference>
<keyword evidence="15 24" id="KW-0472">Membrane</keyword>
<keyword evidence="3" id="KW-0813">Transport</keyword>
<evidence type="ECO:0000256" key="4">
    <source>
        <dbReference type="ARBA" id="ARBA00022475"/>
    </source>
</evidence>
<evidence type="ECO:0000256" key="14">
    <source>
        <dbReference type="ARBA" id="ARBA00023065"/>
    </source>
</evidence>
<dbReference type="SUPFAM" id="SSF55785">
    <property type="entry name" value="PYP-like sensor domain (PAS domain)"/>
    <property type="match status" value="1"/>
</dbReference>
<reference evidence="27" key="3">
    <citation type="submission" date="2025-09" db="UniProtKB">
        <authorList>
            <consortium name="Ensembl"/>
        </authorList>
    </citation>
    <scope>IDENTIFICATION</scope>
</reference>
<evidence type="ECO:0000256" key="21">
    <source>
        <dbReference type="ARBA" id="ARBA00047187"/>
    </source>
</evidence>
<keyword evidence="8 24" id="KW-0812">Transmembrane</keyword>
<dbReference type="GO" id="GO:0034702">
    <property type="term" value="C:monoatomic ion channel complex"/>
    <property type="evidence" value="ECO:0007669"/>
    <property type="project" value="UniProtKB-KW"/>
</dbReference>
<dbReference type="InterPro" id="IPR014710">
    <property type="entry name" value="RmlC-like_jellyroll"/>
</dbReference>
<evidence type="ECO:0000256" key="20">
    <source>
        <dbReference type="ARBA" id="ARBA00046729"/>
    </source>
</evidence>
<protein>
    <recommendedName>
        <fullName evidence="21">Voltage-gated inwardly rectifying potassium channel KCNH2</fullName>
    </recommendedName>
    <alternativeName>
        <fullName evidence="17">Ether-a-go-go-related gene potassium channel 1</fullName>
    </alternativeName>
    <alternativeName>
        <fullName evidence="22">Potassium voltage-gated channel subfamily H member 2</fullName>
    </alternativeName>
    <alternativeName>
        <fullName evidence="18">Voltage-gated potassium channel subunit Kv11.1</fullName>
    </alternativeName>
</protein>
<dbReference type="PROSITE" id="PS50113">
    <property type="entry name" value="PAC"/>
    <property type="match status" value="1"/>
</dbReference>
<dbReference type="InterPro" id="IPR000595">
    <property type="entry name" value="cNMP-bd_dom"/>
</dbReference>
<evidence type="ECO:0000256" key="11">
    <source>
        <dbReference type="ARBA" id="ARBA00022958"/>
    </source>
</evidence>
<dbReference type="PRINTS" id="PR01470">
    <property type="entry name" value="ERGCHANNEL"/>
</dbReference>
<evidence type="ECO:0000313" key="28">
    <source>
        <dbReference type="Proteomes" id="UP000472263"/>
    </source>
</evidence>
<feature type="domain" description="PAC" evidence="26">
    <location>
        <begin position="92"/>
        <end position="144"/>
    </location>
</feature>
<keyword evidence="16" id="KW-0407">Ion channel</keyword>
<feature type="domain" description="Cyclic nucleotide-binding" evidence="25">
    <location>
        <begin position="600"/>
        <end position="700"/>
    </location>
</feature>
<evidence type="ECO:0000256" key="12">
    <source>
        <dbReference type="ARBA" id="ARBA00022989"/>
    </source>
</evidence>
<keyword evidence="10" id="KW-0851">Voltage-gated channel</keyword>
<dbReference type="SMART" id="SM00100">
    <property type="entry name" value="cNMP"/>
    <property type="match status" value="1"/>
</dbReference>
<evidence type="ECO:0000256" key="15">
    <source>
        <dbReference type="ARBA" id="ARBA00023136"/>
    </source>
</evidence>
<dbReference type="SUPFAM" id="SSF81324">
    <property type="entry name" value="Voltage-gated potassium channels"/>
    <property type="match status" value="1"/>
</dbReference>
<dbReference type="Gene3D" id="3.30.450.20">
    <property type="entry name" value="PAS domain"/>
    <property type="match status" value="1"/>
</dbReference>
<dbReference type="InterPro" id="IPR018490">
    <property type="entry name" value="cNMP-bd_dom_sf"/>
</dbReference>
<evidence type="ECO:0000259" key="25">
    <source>
        <dbReference type="PROSITE" id="PS50042"/>
    </source>
</evidence>
<evidence type="ECO:0000313" key="27">
    <source>
        <dbReference type="Ensembl" id="ENSMMDP00005050115.1"/>
    </source>
</evidence>
<evidence type="ECO:0000256" key="16">
    <source>
        <dbReference type="ARBA" id="ARBA00023303"/>
    </source>
</evidence>
<dbReference type="InterPro" id="IPR005821">
    <property type="entry name" value="Ion_trans_dom"/>
</dbReference>
<dbReference type="Gene3D" id="2.60.120.10">
    <property type="entry name" value="Jelly Rolls"/>
    <property type="match status" value="1"/>
</dbReference>
<dbReference type="SUPFAM" id="SSF51206">
    <property type="entry name" value="cAMP-binding domain-like"/>
    <property type="match status" value="1"/>
</dbReference>
<keyword evidence="7" id="KW-0597">Phosphoprotein</keyword>
<reference evidence="27" key="1">
    <citation type="submission" date="2019-06" db="EMBL/GenBank/DDBJ databases">
        <authorList>
            <consortium name="Wellcome Sanger Institute Data Sharing"/>
        </authorList>
    </citation>
    <scope>NUCLEOTIDE SEQUENCE [LARGE SCALE GENOMIC DNA]</scope>
</reference>
<keyword evidence="13" id="KW-0175">Coiled coil</keyword>
<comment type="subunit">
    <text evidence="20">The potassium channel is probably composed of a homo- or heterotetrameric complex of pore-forming alpha subunits that can associate with modulating beta subunits. Interacts with DNAJB12 and DNAJB14; chaperones DNAJB12 and DNAJB14 promote tetramerization. Heteromultimer with KCNH6/ERG2 and KCNH7/ERG3. Interacts with ALG10B. Forms a stable complex with KCNE1 or KCNE2, and that this heteromultimerization regulates Inward rectifier potassium channel activity. Interacts with CANX. The core-glycosylated, but not the fully glycosylated form interacts with RNF207. Interacts with NDFIP1 and NDFIP2; this interaction decreases the cell membrane expression by targeting KCNH2, through interaction with NEDD4L, for the degradation through the multivesicular bodies (MVBs)-lysosomal pathway.</text>
</comment>